<dbReference type="InterPro" id="IPR025438">
    <property type="entry name" value="DUF4180"/>
</dbReference>
<dbReference type="Pfam" id="PF13788">
    <property type="entry name" value="DUF4180"/>
    <property type="match status" value="1"/>
</dbReference>
<evidence type="ECO:0000259" key="1">
    <source>
        <dbReference type="Pfam" id="PF13788"/>
    </source>
</evidence>
<organism evidence="2 3">
    <name type="scientific">Paradevosia shaoguanensis</name>
    <dbReference type="NCBI Taxonomy" id="1335043"/>
    <lineage>
        <taxon>Bacteria</taxon>
        <taxon>Pseudomonadati</taxon>
        <taxon>Pseudomonadota</taxon>
        <taxon>Alphaproteobacteria</taxon>
        <taxon>Hyphomicrobiales</taxon>
        <taxon>Devosiaceae</taxon>
        <taxon>Paradevosia</taxon>
    </lineage>
</organism>
<sequence>MRTDHINGLKILFYPAEGTLLGSSADALDVIGATYGQEIDVIAIPAARFDPDFFRLRTGLAGEFIQKMQNYWLRLVIVGDISQQVAASDALRDFVYETNKVGRHLFVTDEADLAARLKPL</sequence>
<gene>
    <name evidence="2" type="ORF">ML536_04810</name>
</gene>
<feature type="domain" description="DUF4180" evidence="1">
    <location>
        <begin position="7"/>
        <end position="117"/>
    </location>
</feature>
<name>A0AA41QJR8_9HYPH</name>
<proteinExistence type="predicted"/>
<accession>A0AA41QJR8</accession>
<reference evidence="2" key="1">
    <citation type="submission" date="2022-03" db="EMBL/GenBank/DDBJ databases">
        <title>The complete genome sequence of a Methyloterrigena soli.</title>
        <authorList>
            <person name="Zi Z."/>
        </authorList>
    </citation>
    <scope>NUCLEOTIDE SEQUENCE</scope>
    <source>
        <strain evidence="2">M48</strain>
    </source>
</reference>
<dbReference type="Proteomes" id="UP001156140">
    <property type="component" value="Unassembled WGS sequence"/>
</dbReference>
<evidence type="ECO:0000313" key="3">
    <source>
        <dbReference type="Proteomes" id="UP001156140"/>
    </source>
</evidence>
<protein>
    <submittedName>
        <fullName evidence="2">DUF4180 domain-containing protein</fullName>
    </submittedName>
</protein>
<dbReference type="EMBL" id="JALAZD010000001">
    <property type="protein sequence ID" value="MCI0126142.1"/>
    <property type="molecule type" value="Genomic_DNA"/>
</dbReference>
<comment type="caution">
    <text evidence="2">The sequence shown here is derived from an EMBL/GenBank/DDBJ whole genome shotgun (WGS) entry which is preliminary data.</text>
</comment>
<dbReference type="RefSeq" id="WP_281735133.1">
    <property type="nucleotide sequence ID" value="NZ_JAKETQ010000001.1"/>
</dbReference>
<keyword evidence="3" id="KW-1185">Reference proteome</keyword>
<dbReference type="AlphaFoldDB" id="A0AA41QJR8"/>
<evidence type="ECO:0000313" key="2">
    <source>
        <dbReference type="EMBL" id="MCI0126142.1"/>
    </source>
</evidence>